<reference evidence="8" key="1">
    <citation type="submission" date="2020-05" db="EMBL/GenBank/DDBJ databases">
        <authorList>
            <person name="Chiriac C."/>
            <person name="Salcher M."/>
            <person name="Ghai R."/>
            <person name="Kavagutti S V."/>
        </authorList>
    </citation>
    <scope>NUCLEOTIDE SEQUENCE</scope>
</reference>
<evidence type="ECO:0000256" key="5">
    <source>
        <dbReference type="ARBA" id="ARBA00023316"/>
    </source>
</evidence>
<evidence type="ECO:0000256" key="4">
    <source>
        <dbReference type="ARBA" id="ARBA00022984"/>
    </source>
</evidence>
<dbReference type="GO" id="GO:0005576">
    <property type="term" value="C:extracellular region"/>
    <property type="evidence" value="ECO:0007669"/>
    <property type="project" value="TreeGrafter"/>
</dbReference>
<dbReference type="InterPro" id="IPR005490">
    <property type="entry name" value="LD_TPept_cat_dom"/>
</dbReference>
<evidence type="ECO:0000256" key="3">
    <source>
        <dbReference type="ARBA" id="ARBA00022960"/>
    </source>
</evidence>
<accession>A0A6J6PYZ4</accession>
<keyword evidence="6" id="KW-0812">Transmembrane</keyword>
<keyword evidence="2" id="KW-0808">Transferase</keyword>
<evidence type="ECO:0000256" key="2">
    <source>
        <dbReference type="ARBA" id="ARBA00022679"/>
    </source>
</evidence>
<dbReference type="AlphaFoldDB" id="A0A6J6PYZ4"/>
<keyword evidence="6" id="KW-0472">Membrane</keyword>
<keyword evidence="4" id="KW-0573">Peptidoglycan synthesis</keyword>
<name>A0A6J6PYZ4_9ZZZZ</name>
<dbReference type="UniPathway" id="UPA00219"/>
<dbReference type="SUPFAM" id="SSF141523">
    <property type="entry name" value="L,D-transpeptidase catalytic domain-like"/>
    <property type="match status" value="1"/>
</dbReference>
<dbReference type="GO" id="GO:0018104">
    <property type="term" value="P:peptidoglycan-protein cross-linking"/>
    <property type="evidence" value="ECO:0007669"/>
    <property type="project" value="TreeGrafter"/>
</dbReference>
<dbReference type="InterPro" id="IPR036366">
    <property type="entry name" value="PGBDSf"/>
</dbReference>
<gene>
    <name evidence="8" type="ORF">UFOPK2366_01325</name>
</gene>
<proteinExistence type="predicted"/>
<dbReference type="Pfam" id="PF03734">
    <property type="entry name" value="YkuD"/>
    <property type="match status" value="1"/>
</dbReference>
<dbReference type="InterPro" id="IPR002477">
    <property type="entry name" value="Peptidoglycan-bd-like"/>
</dbReference>
<evidence type="ECO:0000256" key="6">
    <source>
        <dbReference type="SAM" id="Phobius"/>
    </source>
</evidence>
<dbReference type="InterPro" id="IPR038063">
    <property type="entry name" value="Transpep_catalytic_dom"/>
</dbReference>
<protein>
    <submittedName>
        <fullName evidence="8">Unannotated protein</fullName>
    </submittedName>
</protein>
<feature type="domain" description="L,D-TPase catalytic" evidence="7">
    <location>
        <begin position="190"/>
        <end position="302"/>
    </location>
</feature>
<dbReference type="PANTHER" id="PTHR30582:SF2">
    <property type="entry name" value="L,D-TRANSPEPTIDASE YCIB-RELATED"/>
    <property type="match status" value="1"/>
</dbReference>
<evidence type="ECO:0000259" key="7">
    <source>
        <dbReference type="PROSITE" id="PS52029"/>
    </source>
</evidence>
<keyword evidence="6" id="KW-1133">Transmembrane helix</keyword>
<sequence>MNSPRPRVAINPSNRWLPAAAAVGVLVVVIAIGAFGGAGDGAVTTSPNDGVNGLTVPASTLPGVVIESSPASVVKTNLTRTLLVGLAGDDVARLQTRLAELGFAPGVADGSFGDQTQQAIWAFEKLVLKTPRAKATGKVTNNMWQLIQDPIVIHPRRADAAIDPPKTHMEIYLPEQVAIVFTANKATLIMHISSGTDQEWCETLLKDTDEKGNPVFPSIESAECGVSKTPGGVFKFTRRVVGLRMGSLGGMWNPVYFNKGIAVHGANNIPLDPASHGCIRIHKRISETFQNYVNIGDRVFVWGQDGKEPEAYTKEESLPVFNRRDPNATTTTSTTTTVAVATTIPATTTTLAKPVATTTTVAIATTTAAPPAP</sequence>
<dbReference type="GO" id="GO:0016740">
    <property type="term" value="F:transferase activity"/>
    <property type="evidence" value="ECO:0007669"/>
    <property type="project" value="UniProtKB-KW"/>
</dbReference>
<comment type="pathway">
    <text evidence="1">Cell wall biogenesis; peptidoglycan biosynthesis.</text>
</comment>
<dbReference type="PANTHER" id="PTHR30582">
    <property type="entry name" value="L,D-TRANSPEPTIDASE"/>
    <property type="match status" value="1"/>
</dbReference>
<keyword evidence="5" id="KW-0961">Cell wall biogenesis/degradation</keyword>
<dbReference type="Gene3D" id="2.40.440.10">
    <property type="entry name" value="L,D-transpeptidase catalytic domain-like"/>
    <property type="match status" value="1"/>
</dbReference>
<dbReference type="InterPro" id="IPR050979">
    <property type="entry name" value="LD-transpeptidase"/>
</dbReference>
<feature type="transmembrane region" description="Helical" evidence="6">
    <location>
        <begin position="16"/>
        <end position="38"/>
    </location>
</feature>
<dbReference type="GO" id="GO:0008360">
    <property type="term" value="P:regulation of cell shape"/>
    <property type="evidence" value="ECO:0007669"/>
    <property type="project" value="UniProtKB-KW"/>
</dbReference>
<dbReference type="GO" id="GO:0071972">
    <property type="term" value="F:peptidoglycan L,D-transpeptidase activity"/>
    <property type="evidence" value="ECO:0007669"/>
    <property type="project" value="TreeGrafter"/>
</dbReference>
<evidence type="ECO:0000313" key="8">
    <source>
        <dbReference type="EMBL" id="CAB4702403.1"/>
    </source>
</evidence>
<keyword evidence="3" id="KW-0133">Cell shape</keyword>
<dbReference type="SUPFAM" id="SSF47090">
    <property type="entry name" value="PGBD-like"/>
    <property type="match status" value="1"/>
</dbReference>
<dbReference type="Gene3D" id="1.10.101.10">
    <property type="entry name" value="PGBD-like superfamily/PGBD"/>
    <property type="match status" value="1"/>
</dbReference>
<dbReference type="Pfam" id="PF01471">
    <property type="entry name" value="PG_binding_1"/>
    <property type="match status" value="1"/>
</dbReference>
<dbReference type="CDD" id="cd16913">
    <property type="entry name" value="YkuD_like"/>
    <property type="match status" value="1"/>
</dbReference>
<organism evidence="8">
    <name type="scientific">freshwater metagenome</name>
    <dbReference type="NCBI Taxonomy" id="449393"/>
    <lineage>
        <taxon>unclassified sequences</taxon>
        <taxon>metagenomes</taxon>
        <taxon>ecological metagenomes</taxon>
    </lineage>
</organism>
<evidence type="ECO:0000256" key="1">
    <source>
        <dbReference type="ARBA" id="ARBA00004752"/>
    </source>
</evidence>
<dbReference type="InterPro" id="IPR036365">
    <property type="entry name" value="PGBD-like_sf"/>
</dbReference>
<dbReference type="EMBL" id="CAEZXM010000259">
    <property type="protein sequence ID" value="CAB4702403.1"/>
    <property type="molecule type" value="Genomic_DNA"/>
</dbReference>
<dbReference type="GO" id="GO:0071555">
    <property type="term" value="P:cell wall organization"/>
    <property type="evidence" value="ECO:0007669"/>
    <property type="project" value="UniProtKB-KW"/>
</dbReference>
<dbReference type="PROSITE" id="PS52029">
    <property type="entry name" value="LD_TPASE"/>
    <property type="match status" value="1"/>
</dbReference>